<keyword evidence="8" id="KW-1133">Transmembrane helix</keyword>
<evidence type="ECO:0000256" key="7">
    <source>
        <dbReference type="ARBA" id="ARBA00022779"/>
    </source>
</evidence>
<dbReference type="AlphaFoldDB" id="A0A1G8GYN4"/>
<reference evidence="12 13" key="1">
    <citation type="submission" date="2016-10" db="EMBL/GenBank/DDBJ databases">
        <authorList>
            <person name="de Groot N.N."/>
        </authorList>
    </citation>
    <scope>NUCLEOTIDE SEQUENCE [LARGE SCALE GENOMIC DNA]</scope>
    <source>
        <strain evidence="12 13">DSM 5885</strain>
    </source>
</reference>
<feature type="chain" id="PRO_5011489622" description="Flagellar protein FliL" evidence="11">
    <location>
        <begin position="34"/>
        <end position="142"/>
    </location>
</feature>
<evidence type="ECO:0000256" key="5">
    <source>
        <dbReference type="ARBA" id="ARBA00022500"/>
    </source>
</evidence>
<evidence type="ECO:0000256" key="1">
    <source>
        <dbReference type="ARBA" id="ARBA00002254"/>
    </source>
</evidence>
<keyword evidence="10" id="KW-0997">Cell inner membrane</keyword>
<evidence type="ECO:0000256" key="2">
    <source>
        <dbReference type="ARBA" id="ARBA00004162"/>
    </source>
</evidence>
<keyword evidence="13" id="KW-1185">Reference proteome</keyword>
<evidence type="ECO:0000256" key="10">
    <source>
        <dbReference type="RuleBase" id="RU364125"/>
    </source>
</evidence>
<dbReference type="EMBL" id="FNCY01000011">
    <property type="protein sequence ID" value="SDH99508.1"/>
    <property type="molecule type" value="Genomic_DNA"/>
</dbReference>
<gene>
    <name evidence="12" type="ORF">SAMN05660652_02680</name>
</gene>
<keyword evidence="6" id="KW-0812">Transmembrane</keyword>
<keyword evidence="7 10" id="KW-0283">Flagellar rotation</keyword>
<sequence length="142" mass="16257">MSAYCPPLRRFILARLPHLVAFVLLACALPSWASDKTAVVKPPEPMEFLVNIKRDDYRRGILRIAIVLEYADSRLAAHFLRFKPKLMHQILLVLSEQASEVLLSNKGKIELKRQIVKEINQAFRETEPSAVKDALITDFFVQ</sequence>
<keyword evidence="4" id="KW-1003">Cell membrane</keyword>
<keyword evidence="5 10" id="KW-0145">Chemotaxis</keyword>
<dbReference type="GO" id="GO:0006935">
    <property type="term" value="P:chemotaxis"/>
    <property type="evidence" value="ECO:0007669"/>
    <property type="project" value="UniProtKB-KW"/>
</dbReference>
<name>A0A1G8GYN4_9RHOO</name>
<dbReference type="PANTHER" id="PTHR35091">
    <property type="entry name" value="FLAGELLAR PROTEIN FLIL"/>
    <property type="match status" value="1"/>
</dbReference>
<protein>
    <recommendedName>
        <fullName evidence="10">Flagellar protein FliL</fullName>
    </recommendedName>
</protein>
<evidence type="ECO:0000256" key="4">
    <source>
        <dbReference type="ARBA" id="ARBA00022475"/>
    </source>
</evidence>
<proteinExistence type="inferred from homology"/>
<dbReference type="GO" id="GO:0005886">
    <property type="term" value="C:plasma membrane"/>
    <property type="evidence" value="ECO:0007669"/>
    <property type="project" value="UniProtKB-SubCell"/>
</dbReference>
<evidence type="ECO:0000256" key="11">
    <source>
        <dbReference type="SAM" id="SignalP"/>
    </source>
</evidence>
<dbReference type="GO" id="GO:0071978">
    <property type="term" value="P:bacterial-type flagellum-dependent swarming motility"/>
    <property type="evidence" value="ECO:0007669"/>
    <property type="project" value="TreeGrafter"/>
</dbReference>
<evidence type="ECO:0000313" key="12">
    <source>
        <dbReference type="EMBL" id="SDH99508.1"/>
    </source>
</evidence>
<dbReference type="STRING" id="83767.SAMN05660652_02680"/>
<keyword evidence="9 10" id="KW-0472">Membrane</keyword>
<keyword evidence="12" id="KW-0966">Cell projection</keyword>
<comment type="subcellular location">
    <subcellularLocation>
        <location evidence="10">Cell inner membrane</location>
    </subcellularLocation>
    <subcellularLocation>
        <location evidence="2">Cell membrane</location>
        <topology evidence="2">Single-pass membrane protein</topology>
    </subcellularLocation>
</comment>
<comment type="function">
    <text evidence="1 10">Controls the rotational direction of flagella during chemotaxis.</text>
</comment>
<feature type="signal peptide" evidence="11">
    <location>
        <begin position="1"/>
        <end position="33"/>
    </location>
</feature>
<dbReference type="GO" id="GO:0009425">
    <property type="term" value="C:bacterial-type flagellum basal body"/>
    <property type="evidence" value="ECO:0007669"/>
    <property type="project" value="InterPro"/>
</dbReference>
<keyword evidence="12" id="KW-0282">Flagellum</keyword>
<keyword evidence="12" id="KW-0969">Cilium</keyword>
<evidence type="ECO:0000256" key="9">
    <source>
        <dbReference type="ARBA" id="ARBA00023136"/>
    </source>
</evidence>
<dbReference type="Proteomes" id="UP000198607">
    <property type="component" value="Unassembled WGS sequence"/>
</dbReference>
<evidence type="ECO:0000256" key="6">
    <source>
        <dbReference type="ARBA" id="ARBA00022692"/>
    </source>
</evidence>
<evidence type="ECO:0000256" key="8">
    <source>
        <dbReference type="ARBA" id="ARBA00022989"/>
    </source>
</evidence>
<evidence type="ECO:0000256" key="3">
    <source>
        <dbReference type="ARBA" id="ARBA00008281"/>
    </source>
</evidence>
<keyword evidence="11" id="KW-0732">Signal</keyword>
<dbReference type="InterPro" id="IPR005503">
    <property type="entry name" value="FliL"/>
</dbReference>
<dbReference type="PANTHER" id="PTHR35091:SF2">
    <property type="entry name" value="FLAGELLAR PROTEIN FLIL"/>
    <property type="match status" value="1"/>
</dbReference>
<dbReference type="RefSeq" id="WP_091938407.1">
    <property type="nucleotide sequence ID" value="NZ_FNCY01000011.1"/>
</dbReference>
<comment type="similarity">
    <text evidence="3 10">Belongs to the FliL family.</text>
</comment>
<organism evidence="12 13">
    <name type="scientific">Propionivibrio dicarboxylicus</name>
    <dbReference type="NCBI Taxonomy" id="83767"/>
    <lineage>
        <taxon>Bacteria</taxon>
        <taxon>Pseudomonadati</taxon>
        <taxon>Pseudomonadota</taxon>
        <taxon>Betaproteobacteria</taxon>
        <taxon>Rhodocyclales</taxon>
        <taxon>Rhodocyclaceae</taxon>
        <taxon>Propionivibrio</taxon>
    </lineage>
</organism>
<evidence type="ECO:0000313" key="13">
    <source>
        <dbReference type="Proteomes" id="UP000198607"/>
    </source>
</evidence>
<dbReference type="Pfam" id="PF03748">
    <property type="entry name" value="FliL"/>
    <property type="match status" value="1"/>
</dbReference>
<accession>A0A1G8GYN4</accession>